<dbReference type="InterPro" id="IPR036291">
    <property type="entry name" value="NAD(P)-bd_dom_sf"/>
</dbReference>
<dbReference type="SUPFAM" id="SSF51735">
    <property type="entry name" value="NAD(P)-binding Rossmann-fold domains"/>
    <property type="match status" value="1"/>
</dbReference>
<evidence type="ECO:0008006" key="5">
    <source>
        <dbReference type="Google" id="ProtNLM"/>
    </source>
</evidence>
<dbReference type="Pfam" id="PF01408">
    <property type="entry name" value="GFO_IDH_MocA"/>
    <property type="match status" value="1"/>
</dbReference>
<dbReference type="PANTHER" id="PTHR43249:SF1">
    <property type="entry name" value="D-GLUCOSIDE 3-DEHYDROGENASE"/>
    <property type="match status" value="1"/>
</dbReference>
<comment type="caution">
    <text evidence="3">The sequence shown here is derived from an EMBL/GenBank/DDBJ whole genome shotgun (WGS) entry which is preliminary data.</text>
</comment>
<dbReference type="Proteomes" id="UP000052020">
    <property type="component" value="Unassembled WGS sequence"/>
</dbReference>
<dbReference type="Gene3D" id="3.30.360.10">
    <property type="entry name" value="Dihydrodipicolinate Reductase, domain 2"/>
    <property type="match status" value="1"/>
</dbReference>
<dbReference type="InterPro" id="IPR052515">
    <property type="entry name" value="Gfo/Idh/MocA_Oxidoreductase"/>
</dbReference>
<dbReference type="GO" id="GO:0000166">
    <property type="term" value="F:nucleotide binding"/>
    <property type="evidence" value="ECO:0007669"/>
    <property type="project" value="InterPro"/>
</dbReference>
<dbReference type="InterPro" id="IPR055170">
    <property type="entry name" value="GFO_IDH_MocA-like_dom"/>
</dbReference>
<organism evidence="3 4">
    <name type="scientific">candidate division KD3-62 bacterium DG_56</name>
    <dbReference type="NCBI Taxonomy" id="1704032"/>
    <lineage>
        <taxon>Bacteria</taxon>
        <taxon>candidate division KD3-62</taxon>
    </lineage>
</organism>
<dbReference type="Gene3D" id="3.40.50.720">
    <property type="entry name" value="NAD(P)-binding Rossmann-like Domain"/>
    <property type="match status" value="1"/>
</dbReference>
<evidence type="ECO:0000313" key="4">
    <source>
        <dbReference type="Proteomes" id="UP000052020"/>
    </source>
</evidence>
<evidence type="ECO:0000259" key="2">
    <source>
        <dbReference type="Pfam" id="PF22725"/>
    </source>
</evidence>
<dbReference type="PANTHER" id="PTHR43249">
    <property type="entry name" value="UDP-N-ACETYL-2-AMINO-2-DEOXY-D-GLUCURONATE OXIDASE"/>
    <property type="match status" value="1"/>
</dbReference>
<name>A0A0S7XQW0_9BACT</name>
<protein>
    <recommendedName>
        <fullName evidence="5">Oxidoreductase</fullName>
    </recommendedName>
</protein>
<dbReference type="Pfam" id="PF22725">
    <property type="entry name" value="GFO_IDH_MocA_C3"/>
    <property type="match status" value="1"/>
</dbReference>
<gene>
    <name evidence="3" type="ORF">AMK68_00640</name>
</gene>
<dbReference type="SUPFAM" id="SSF55347">
    <property type="entry name" value="Glyceraldehyde-3-phosphate dehydrogenase-like, C-terminal domain"/>
    <property type="match status" value="1"/>
</dbReference>
<accession>A0A0S7XQW0</accession>
<dbReference type="InterPro" id="IPR000683">
    <property type="entry name" value="Gfo/Idh/MocA-like_OxRdtase_N"/>
</dbReference>
<feature type="domain" description="Gfo/Idh/MocA-like oxidoreductase N-terminal" evidence="1">
    <location>
        <begin position="3"/>
        <end position="121"/>
    </location>
</feature>
<sequence>MPVKIGFVGVGGIAHAHIHNLRQIPGTELVAFADLNRSRAKAVADRFGGRAYRDWRKMYDNEELDAVYICVPPHGHVGQEQAAAKRGWHLFIEKPIANDLAVAKRIARAIRQSGVISSVGYHWRYYDTSDRARALLKGKTIGMVLGYWLGTMPGVPWWRVMRQSGGQMVEQTTHIFDLARYLVGEVKRVHAAYSLQALKHVPKLTVPDVGTAILEFHNGAIGQISTTCLLNQGYSVGLRVLTPELIIESDGGSLRVVEPGHTAQFQSAVSPTMMEDQVFVRAVRTGRAGAIRSGYDDALKTLAVTLAANQSAKTGKAVRVIA</sequence>
<proteinExistence type="predicted"/>
<feature type="domain" description="GFO/IDH/MocA-like oxidoreductase" evidence="2">
    <location>
        <begin position="132"/>
        <end position="240"/>
    </location>
</feature>
<reference evidence="3 4" key="1">
    <citation type="journal article" date="2015" name="Microbiome">
        <title>Genomic resolution of linkages in carbon, nitrogen, and sulfur cycling among widespread estuary sediment bacteria.</title>
        <authorList>
            <person name="Baker B.J."/>
            <person name="Lazar C.S."/>
            <person name="Teske A.P."/>
            <person name="Dick G.J."/>
        </authorList>
    </citation>
    <scope>NUCLEOTIDE SEQUENCE [LARGE SCALE GENOMIC DNA]</scope>
    <source>
        <strain evidence="3">DG_56</strain>
    </source>
</reference>
<evidence type="ECO:0000313" key="3">
    <source>
        <dbReference type="EMBL" id="KPJ64758.1"/>
    </source>
</evidence>
<dbReference type="PATRIC" id="fig|1704032.3.peg.960"/>
<dbReference type="EMBL" id="LIZY01000008">
    <property type="protein sequence ID" value="KPJ64758.1"/>
    <property type="molecule type" value="Genomic_DNA"/>
</dbReference>
<dbReference type="AlphaFoldDB" id="A0A0S7XQW0"/>
<evidence type="ECO:0000259" key="1">
    <source>
        <dbReference type="Pfam" id="PF01408"/>
    </source>
</evidence>